<gene>
    <name evidence="1" type="ORF">XD93_0526</name>
</gene>
<proteinExistence type="predicted"/>
<organism evidence="1 2">
    <name type="scientific">candidate division WS6 bacterium 34_10</name>
    <dbReference type="NCBI Taxonomy" id="1641389"/>
    <lineage>
        <taxon>Bacteria</taxon>
        <taxon>Candidatus Dojkabacteria</taxon>
    </lineage>
</organism>
<evidence type="ECO:0000313" key="1">
    <source>
        <dbReference type="EMBL" id="KUK77114.1"/>
    </source>
</evidence>
<protein>
    <submittedName>
        <fullName evidence="1">Uncharacterized protein</fullName>
    </submittedName>
</protein>
<dbReference type="EMBL" id="LGGO01000065">
    <property type="protein sequence ID" value="KUK77114.1"/>
    <property type="molecule type" value="Genomic_DNA"/>
</dbReference>
<dbReference type="AlphaFoldDB" id="A0A101HI52"/>
<sequence>MDITIYILHYTVWLKYVVREYIIVELIRDSSMVEQAPVKRWVVGSSPTRGASF</sequence>
<name>A0A101HI52_9BACT</name>
<reference evidence="2" key="1">
    <citation type="journal article" date="2015" name="MBio">
        <title>Genome-Resolved Metagenomic Analysis Reveals Roles for Candidate Phyla and Other Microbial Community Members in Biogeochemical Transformations in Oil Reservoirs.</title>
        <authorList>
            <person name="Hu P."/>
            <person name="Tom L."/>
            <person name="Singh A."/>
            <person name="Thomas B.C."/>
            <person name="Baker B.J."/>
            <person name="Piceno Y.M."/>
            <person name="Andersen G.L."/>
            <person name="Banfield J.F."/>
        </authorList>
    </citation>
    <scope>NUCLEOTIDE SEQUENCE [LARGE SCALE GENOMIC DNA]</scope>
</reference>
<comment type="caution">
    <text evidence="1">The sequence shown here is derived from an EMBL/GenBank/DDBJ whole genome shotgun (WGS) entry which is preliminary data.</text>
</comment>
<dbReference type="Proteomes" id="UP000053904">
    <property type="component" value="Unassembled WGS sequence"/>
</dbReference>
<dbReference type="AntiFam" id="ANF00010">
    <property type="entry name" value="tRNA translation"/>
</dbReference>
<accession>A0A101HI52</accession>
<evidence type="ECO:0000313" key="2">
    <source>
        <dbReference type="Proteomes" id="UP000053904"/>
    </source>
</evidence>